<keyword evidence="1" id="KW-0472">Membrane</keyword>
<gene>
    <name evidence="2" type="ORF">SORDD21_01301</name>
</gene>
<feature type="transmembrane region" description="Helical" evidence="1">
    <location>
        <begin position="44"/>
        <end position="63"/>
    </location>
</feature>
<evidence type="ECO:0000313" key="3">
    <source>
        <dbReference type="Proteomes" id="UP000070053"/>
    </source>
</evidence>
<name>A0A139PJ77_STROR</name>
<dbReference type="AlphaFoldDB" id="A0A139PJ77"/>
<keyword evidence="1" id="KW-1133">Transmembrane helix</keyword>
<organism evidence="2 3">
    <name type="scientific">Streptococcus oralis</name>
    <dbReference type="NCBI Taxonomy" id="1303"/>
    <lineage>
        <taxon>Bacteria</taxon>
        <taxon>Bacillati</taxon>
        <taxon>Bacillota</taxon>
        <taxon>Bacilli</taxon>
        <taxon>Lactobacillales</taxon>
        <taxon>Streptococcaceae</taxon>
        <taxon>Streptococcus</taxon>
    </lineage>
</organism>
<dbReference type="PATRIC" id="fig|1303.81.peg.1580"/>
<comment type="caution">
    <text evidence="2">The sequence shown here is derived from an EMBL/GenBank/DDBJ whole genome shotgun (WGS) entry which is preliminary data.</text>
</comment>
<dbReference type="OrthoDB" id="2236963at2"/>
<dbReference type="EMBL" id="LQZP01000310">
    <property type="protein sequence ID" value="KXT90384.1"/>
    <property type="molecule type" value="Genomic_DNA"/>
</dbReference>
<sequence>MLIAIITITIILLLVFLPYLSLESSFLRDIYVYLVSDKGTNKEYFEVVLSAIAILTTFLMFYLQRNRERKIKIIEDKNREKEQKNLYFEQREKSYAEVRPLFIVQKRQGIGDIELFMRGKEPILNIKIYLKLINSVTDSLSPVIVDSATKGDKLLSFDLGDTEMIVISCKTFLEESIYFVYFIGDSTFHYRLIQTWGDFEYSRQNTGRHFLSDITKQEYDKDFEIYKSHVKYDYLYNLPQLKFSKMLHLDLFKDYLYSDTSQNYNLRLVMALEQDNVELIISESIRFVRELTIIDANITSTFIGVLIEYLSSPWYITSENIGDDKYYFTSKVVFNDQWLQKQYEEIFRNTNVTADVMIEYMSELQNDIKKYGNVNEYFLRVLEVYFRDHTKISESIEGYTNEIEQVLTTIRNSLKQVLLQYSSKE</sequence>
<evidence type="ECO:0000313" key="2">
    <source>
        <dbReference type="EMBL" id="KXT90384.1"/>
    </source>
</evidence>
<proteinExistence type="predicted"/>
<reference evidence="2 3" key="1">
    <citation type="submission" date="2016-01" db="EMBL/GenBank/DDBJ databases">
        <title>Highly variable Streptococcus oralis are common among viridans streptococci isolated from primates.</title>
        <authorList>
            <person name="Denapaite D."/>
            <person name="Rieger M."/>
            <person name="Koendgen S."/>
            <person name="Brueckner R."/>
            <person name="Ochigava I."/>
            <person name="Kappeler P."/>
            <person name="Maetz-Rensing K."/>
            <person name="Leendertz F."/>
            <person name="Hakenbeck R."/>
        </authorList>
    </citation>
    <scope>NUCLEOTIDE SEQUENCE [LARGE SCALE GENOMIC DNA]</scope>
    <source>
        <strain evidence="2 3">DD21</strain>
    </source>
</reference>
<keyword evidence="1" id="KW-0812">Transmembrane</keyword>
<protein>
    <submittedName>
        <fullName evidence="2">Uncharacterized protein</fullName>
    </submittedName>
</protein>
<accession>A0A139PJ77</accession>
<dbReference type="Proteomes" id="UP000070053">
    <property type="component" value="Unassembled WGS sequence"/>
</dbReference>
<evidence type="ECO:0000256" key="1">
    <source>
        <dbReference type="SAM" id="Phobius"/>
    </source>
</evidence>